<name>A0ABR9E9B4_9GAMM</name>
<sequence length="350" mass="39218">MKHYKLGVGITVCVLSLFWFFTDDSQAKSNTASTNNGQISKSSAESIVQIVNKVEQPQAQLTPHFDGSIKLAAKQVAVQYEAALRYPQYSQPLTRFDEDRLKPNAFYPLSIPLDESGNKLTMRLEKYRFVYPDHIELEIGGDNIENIAVSLMDVETKKIFSQRTIYGEQLNDKIVFSGDKSYSRNLQIVAHAKIKRKQVPIVAQIQYMPPSARLIGFGDARPDDDKMSIPAKLQVEKAGLYRVRANLYAAGEPIAHLVTRGLLRKGQQSIDLSAHWSVLNPDIETMTLSGFVVELMSPSPAQPSIFGASDIKEFDITEFAYDSLQQTPYEPLAKERQSLTFLQHLAGNSE</sequence>
<protein>
    <submittedName>
        <fullName evidence="1">Uncharacterized protein</fullName>
    </submittedName>
</protein>
<keyword evidence="2" id="KW-1185">Reference proteome</keyword>
<dbReference type="Proteomes" id="UP000615755">
    <property type="component" value="Unassembled WGS sequence"/>
</dbReference>
<proteinExistence type="predicted"/>
<organism evidence="1 2">
    <name type="scientific">Pseudoalteromonas aurantia 208</name>
    <dbReference type="NCBI Taxonomy" id="1314867"/>
    <lineage>
        <taxon>Bacteria</taxon>
        <taxon>Pseudomonadati</taxon>
        <taxon>Pseudomonadota</taxon>
        <taxon>Gammaproteobacteria</taxon>
        <taxon>Alteromonadales</taxon>
        <taxon>Pseudoalteromonadaceae</taxon>
        <taxon>Pseudoalteromonas</taxon>
    </lineage>
</organism>
<evidence type="ECO:0000313" key="2">
    <source>
        <dbReference type="Proteomes" id="UP000615755"/>
    </source>
</evidence>
<dbReference type="EMBL" id="AQGV01000012">
    <property type="protein sequence ID" value="MBE0367569.1"/>
    <property type="molecule type" value="Genomic_DNA"/>
</dbReference>
<dbReference type="RefSeq" id="WP_192506983.1">
    <property type="nucleotide sequence ID" value="NZ_AQGV01000012.1"/>
</dbReference>
<accession>A0ABR9E9B4</accession>
<comment type="caution">
    <text evidence="1">The sequence shown here is derived from an EMBL/GenBank/DDBJ whole genome shotgun (WGS) entry which is preliminary data.</text>
</comment>
<evidence type="ECO:0000313" key="1">
    <source>
        <dbReference type="EMBL" id="MBE0367569.1"/>
    </source>
</evidence>
<gene>
    <name evidence="1" type="ORF">PAUR_a0951</name>
</gene>
<reference evidence="1 2" key="1">
    <citation type="submission" date="2015-03" db="EMBL/GenBank/DDBJ databases">
        <title>Genome sequence of Pseudoalteromonas aurantia.</title>
        <authorList>
            <person name="Xie B.-B."/>
            <person name="Rong J.-C."/>
            <person name="Qin Q.-L."/>
            <person name="Zhang Y.-Z."/>
        </authorList>
    </citation>
    <scope>NUCLEOTIDE SEQUENCE [LARGE SCALE GENOMIC DNA]</scope>
    <source>
        <strain evidence="1 2">208</strain>
    </source>
</reference>